<dbReference type="Gramene" id="TVU29342">
    <property type="protein sequence ID" value="TVU29342"/>
    <property type="gene ID" value="EJB05_20905"/>
</dbReference>
<proteinExistence type="predicted"/>
<organism evidence="2 3">
    <name type="scientific">Eragrostis curvula</name>
    <name type="common">weeping love grass</name>
    <dbReference type="NCBI Taxonomy" id="38414"/>
    <lineage>
        <taxon>Eukaryota</taxon>
        <taxon>Viridiplantae</taxon>
        <taxon>Streptophyta</taxon>
        <taxon>Embryophyta</taxon>
        <taxon>Tracheophyta</taxon>
        <taxon>Spermatophyta</taxon>
        <taxon>Magnoliopsida</taxon>
        <taxon>Liliopsida</taxon>
        <taxon>Poales</taxon>
        <taxon>Poaceae</taxon>
        <taxon>PACMAD clade</taxon>
        <taxon>Chloridoideae</taxon>
        <taxon>Eragrostideae</taxon>
        <taxon>Eragrostidinae</taxon>
        <taxon>Eragrostis</taxon>
    </lineage>
</organism>
<accession>A0A5J9UZI1</accession>
<feature type="domain" description="Cyclin C-terminal" evidence="1">
    <location>
        <begin position="10"/>
        <end position="79"/>
    </location>
</feature>
<sequence>MHCHGDDSREEDQVLRLAAQCFTEVALRDYGCLKLKPSAVAAAAIFLARLALNPSYGQAMRYFTTDTSAAQIPICIFGMKPKVFIAMKKNSSQ</sequence>
<keyword evidence="3" id="KW-1185">Reference proteome</keyword>
<protein>
    <recommendedName>
        <fullName evidence="1">Cyclin C-terminal domain-containing protein</fullName>
    </recommendedName>
</protein>
<name>A0A5J9UZI1_9POAL</name>
<feature type="non-terminal residue" evidence="2">
    <location>
        <position position="1"/>
    </location>
</feature>
<evidence type="ECO:0000313" key="3">
    <source>
        <dbReference type="Proteomes" id="UP000324897"/>
    </source>
</evidence>
<evidence type="ECO:0000259" key="1">
    <source>
        <dbReference type="Pfam" id="PF02984"/>
    </source>
</evidence>
<dbReference type="Proteomes" id="UP000324897">
    <property type="component" value="Chromosome 1"/>
</dbReference>
<dbReference type="Pfam" id="PF02984">
    <property type="entry name" value="Cyclin_C"/>
    <property type="match status" value="1"/>
</dbReference>
<dbReference type="SUPFAM" id="SSF47954">
    <property type="entry name" value="Cyclin-like"/>
    <property type="match status" value="1"/>
</dbReference>
<gene>
    <name evidence="2" type="ORF">EJB05_20905</name>
</gene>
<dbReference type="EMBL" id="RWGY01000011">
    <property type="protein sequence ID" value="TVU29342.1"/>
    <property type="molecule type" value="Genomic_DNA"/>
</dbReference>
<reference evidence="2 3" key="1">
    <citation type="journal article" date="2019" name="Sci. Rep.">
        <title>A high-quality genome of Eragrostis curvula grass provides insights into Poaceae evolution and supports new strategies to enhance forage quality.</title>
        <authorList>
            <person name="Carballo J."/>
            <person name="Santos B.A.C.M."/>
            <person name="Zappacosta D."/>
            <person name="Garbus I."/>
            <person name="Selva J.P."/>
            <person name="Gallo C.A."/>
            <person name="Diaz A."/>
            <person name="Albertini E."/>
            <person name="Caccamo M."/>
            <person name="Echenique V."/>
        </authorList>
    </citation>
    <scope>NUCLEOTIDE SEQUENCE [LARGE SCALE GENOMIC DNA]</scope>
    <source>
        <strain evidence="3">cv. Victoria</strain>
        <tissue evidence="2">Leaf</tissue>
    </source>
</reference>
<dbReference type="AlphaFoldDB" id="A0A5J9UZI1"/>
<evidence type="ECO:0000313" key="2">
    <source>
        <dbReference type="EMBL" id="TVU29342.1"/>
    </source>
</evidence>
<dbReference type="InterPro" id="IPR004367">
    <property type="entry name" value="Cyclin_C-dom"/>
</dbReference>
<dbReference type="InterPro" id="IPR036915">
    <property type="entry name" value="Cyclin-like_sf"/>
</dbReference>
<dbReference type="Gene3D" id="1.10.472.10">
    <property type="entry name" value="Cyclin-like"/>
    <property type="match status" value="1"/>
</dbReference>
<comment type="caution">
    <text evidence="2">The sequence shown here is derived from an EMBL/GenBank/DDBJ whole genome shotgun (WGS) entry which is preliminary data.</text>
</comment>